<dbReference type="PANTHER" id="PTHR37984:SF5">
    <property type="entry name" value="PROTEIN NYNRIN-LIKE"/>
    <property type="match status" value="1"/>
</dbReference>
<dbReference type="InterPro" id="IPR041588">
    <property type="entry name" value="Integrase_H2C2"/>
</dbReference>
<dbReference type="Pfam" id="PF00385">
    <property type="entry name" value="Chromo"/>
    <property type="match status" value="1"/>
</dbReference>
<dbReference type="InterPro" id="IPR056924">
    <property type="entry name" value="SH3_Tf2-1"/>
</dbReference>
<evidence type="ECO:0000259" key="15">
    <source>
        <dbReference type="PROSITE" id="PS50994"/>
    </source>
</evidence>
<keyword evidence="3" id="KW-0479">Metal-binding</keyword>
<keyword evidence="12" id="KW-0233">DNA recombination</keyword>
<comment type="caution">
    <text evidence="16">The sequence shown here is derived from an EMBL/GenBank/DDBJ whole genome shotgun (WGS) entry which is preliminary data.</text>
</comment>
<dbReference type="GO" id="GO:0003887">
    <property type="term" value="F:DNA-directed DNA polymerase activity"/>
    <property type="evidence" value="ECO:0007669"/>
    <property type="project" value="UniProtKB-KW"/>
</dbReference>
<dbReference type="GO" id="GO:0003964">
    <property type="term" value="F:RNA-directed DNA polymerase activity"/>
    <property type="evidence" value="ECO:0007669"/>
    <property type="project" value="UniProtKB-KW"/>
</dbReference>
<evidence type="ECO:0000313" key="16">
    <source>
        <dbReference type="EMBL" id="KAI6783919.1"/>
    </source>
</evidence>
<evidence type="ECO:0000256" key="2">
    <source>
        <dbReference type="ARBA" id="ARBA00022670"/>
    </source>
</evidence>
<dbReference type="Proteomes" id="UP001055219">
    <property type="component" value="Unassembled WGS sequence"/>
</dbReference>
<comment type="subunit">
    <text evidence="1">Component of the NuA4 histone acetyltransferase complex.</text>
</comment>
<proteinExistence type="predicted"/>
<sequence>MIEDVITTAHDERSHFGIDRTLKELRGFAIKNMTAKVTAHIAKCRSCCLGQTDRQQRMGAYMPVRPGPLPMQRIAIDFITRLPPTTAADSPWALTGFDTFDQILTITCTASKRSLLIPGHETYTSEHWAQVLARALMMADWGLPSIIISDRDRKFTKPFWRGLWKAFGTKLAMTTAHHPQADGLAERRNQVVETAIRLAYVEEPDRDWKLLLPAMQWNINSTFNVGSQCSAHEYIYGFRLNGAFQAANNPDAETLPYMREAVRTTAQLAMDLAAMKAKRWYDAKHRPIQLQAGDRVYLNLHHGYHLAGRPSPKWSQKRLGPFTIKRMVNDLAAELSLPSSMKIHPVISVQHLKPAHAGAHVDPEPGPVEASHDVEDDEGDVHYEIERLLDKRQLKDGTVKYKVRWKGWSPQYDQWVESTGISDAAIHTFEEQLAREKKSSTPRKGNRLRR</sequence>
<evidence type="ECO:0000256" key="12">
    <source>
        <dbReference type="ARBA" id="ARBA00023172"/>
    </source>
</evidence>
<keyword evidence="7" id="KW-0694">RNA-binding</keyword>
<evidence type="ECO:0000256" key="3">
    <source>
        <dbReference type="ARBA" id="ARBA00022723"/>
    </source>
</evidence>
<dbReference type="Pfam" id="PF24626">
    <property type="entry name" value="SH3_Tf2-1"/>
    <property type="match status" value="1"/>
</dbReference>
<dbReference type="Gene3D" id="3.30.420.10">
    <property type="entry name" value="Ribonuclease H-like superfamily/Ribonuclease H"/>
    <property type="match status" value="1"/>
</dbReference>
<feature type="domain" description="Integrase catalytic" evidence="15">
    <location>
        <begin position="66"/>
        <end position="240"/>
    </location>
</feature>
<dbReference type="SUPFAM" id="SSF54160">
    <property type="entry name" value="Chromo domain-like"/>
    <property type="match status" value="1"/>
</dbReference>
<evidence type="ECO:0000256" key="11">
    <source>
        <dbReference type="ARBA" id="ARBA00023125"/>
    </source>
</evidence>
<protein>
    <submittedName>
        <fullName evidence="16">TY3B-TY3B protein</fullName>
    </submittedName>
</protein>
<name>A0A9Q0BH07_9HYPO</name>
<dbReference type="OrthoDB" id="4779840at2759"/>
<evidence type="ECO:0000256" key="13">
    <source>
        <dbReference type="SAM" id="MobiDB-lite"/>
    </source>
</evidence>
<evidence type="ECO:0000259" key="14">
    <source>
        <dbReference type="PROSITE" id="PS50013"/>
    </source>
</evidence>
<feature type="region of interest" description="Disordered" evidence="13">
    <location>
        <begin position="356"/>
        <end position="376"/>
    </location>
</feature>
<dbReference type="InterPro" id="IPR050951">
    <property type="entry name" value="Retrovirus_Pol_polyprotein"/>
</dbReference>
<evidence type="ECO:0000256" key="6">
    <source>
        <dbReference type="ARBA" id="ARBA00022842"/>
    </source>
</evidence>
<dbReference type="InterPro" id="IPR036397">
    <property type="entry name" value="RNaseH_sf"/>
</dbReference>
<dbReference type="InterPro" id="IPR000953">
    <property type="entry name" value="Chromo/chromo_shadow_dom"/>
</dbReference>
<dbReference type="GO" id="GO:0005634">
    <property type="term" value="C:nucleus"/>
    <property type="evidence" value="ECO:0007669"/>
    <property type="project" value="UniProtKB-ARBA"/>
</dbReference>
<keyword evidence="4" id="KW-0064">Aspartyl protease</keyword>
<evidence type="ECO:0000256" key="7">
    <source>
        <dbReference type="ARBA" id="ARBA00022884"/>
    </source>
</evidence>
<dbReference type="Pfam" id="PF17921">
    <property type="entry name" value="Integrase_H2C2"/>
    <property type="match status" value="1"/>
</dbReference>
<organism evidence="16 17">
    <name type="scientific">Emericellopsis cladophorae</name>
    <dbReference type="NCBI Taxonomy" id="2686198"/>
    <lineage>
        <taxon>Eukaryota</taxon>
        <taxon>Fungi</taxon>
        <taxon>Dikarya</taxon>
        <taxon>Ascomycota</taxon>
        <taxon>Pezizomycotina</taxon>
        <taxon>Sordariomycetes</taxon>
        <taxon>Hypocreomycetidae</taxon>
        <taxon>Hypocreales</taxon>
        <taxon>Bionectriaceae</taxon>
        <taxon>Emericellopsis</taxon>
    </lineage>
</organism>
<keyword evidence="10" id="KW-0239">DNA-directed DNA polymerase</keyword>
<dbReference type="GO" id="GO:0046872">
    <property type="term" value="F:metal ion binding"/>
    <property type="evidence" value="ECO:0007669"/>
    <property type="project" value="UniProtKB-KW"/>
</dbReference>
<dbReference type="InterPro" id="IPR012337">
    <property type="entry name" value="RNaseH-like_sf"/>
</dbReference>
<dbReference type="SUPFAM" id="SSF53098">
    <property type="entry name" value="Ribonuclease H-like"/>
    <property type="match status" value="1"/>
</dbReference>
<dbReference type="AlphaFoldDB" id="A0A9Q0BH07"/>
<feature type="domain" description="Chromo" evidence="14">
    <location>
        <begin position="383"/>
        <end position="444"/>
    </location>
</feature>
<reference evidence="16" key="2">
    <citation type="submission" date="2022-07" db="EMBL/GenBank/DDBJ databases">
        <authorList>
            <person name="Goncalves M.F.M."/>
            <person name="Hilario S."/>
            <person name="Van De Peer Y."/>
            <person name="Esteves A.C."/>
            <person name="Alves A."/>
        </authorList>
    </citation>
    <scope>NUCLEOTIDE SEQUENCE</scope>
    <source>
        <strain evidence="16">MUM 19.33</strain>
    </source>
</reference>
<dbReference type="GO" id="GO:0003723">
    <property type="term" value="F:RNA binding"/>
    <property type="evidence" value="ECO:0007669"/>
    <property type="project" value="UniProtKB-KW"/>
</dbReference>
<dbReference type="InterPro" id="IPR023780">
    <property type="entry name" value="Chromo_domain"/>
</dbReference>
<dbReference type="Gene3D" id="2.40.50.40">
    <property type="match status" value="1"/>
</dbReference>
<gene>
    <name evidence="16" type="ORF">J7T54_001795</name>
</gene>
<dbReference type="GO" id="GO:0004190">
    <property type="term" value="F:aspartic-type endopeptidase activity"/>
    <property type="evidence" value="ECO:0007669"/>
    <property type="project" value="UniProtKB-KW"/>
</dbReference>
<accession>A0A9Q0BH07</accession>
<keyword evidence="2" id="KW-0645">Protease</keyword>
<evidence type="ECO:0000256" key="9">
    <source>
        <dbReference type="ARBA" id="ARBA00022918"/>
    </source>
</evidence>
<keyword evidence="11" id="KW-0238">DNA-binding</keyword>
<dbReference type="PROSITE" id="PS50013">
    <property type="entry name" value="CHROMO_2"/>
    <property type="match status" value="1"/>
</dbReference>
<keyword evidence="9" id="KW-0695">RNA-directed DNA polymerase</keyword>
<keyword evidence="10" id="KW-0808">Transferase</keyword>
<dbReference type="InterPro" id="IPR001584">
    <property type="entry name" value="Integrase_cat-core"/>
</dbReference>
<reference evidence="16" key="1">
    <citation type="journal article" date="2021" name="J Fungi (Basel)">
        <title>Genomic and Metabolomic Analyses of the Marine Fungus Emericellopsis cladophorae: Insights into Saltwater Adaptability Mechanisms and Its Biosynthetic Potential.</title>
        <authorList>
            <person name="Goncalves M.F.M."/>
            <person name="Hilario S."/>
            <person name="Van de Peer Y."/>
            <person name="Esteves A.C."/>
            <person name="Alves A."/>
        </authorList>
    </citation>
    <scope>NUCLEOTIDE SEQUENCE</scope>
    <source>
        <strain evidence="16">MUM 19.33</strain>
    </source>
</reference>
<dbReference type="CDD" id="cd00024">
    <property type="entry name" value="CD_CSD"/>
    <property type="match status" value="1"/>
</dbReference>
<dbReference type="GO" id="GO:0006508">
    <property type="term" value="P:proteolysis"/>
    <property type="evidence" value="ECO:0007669"/>
    <property type="project" value="UniProtKB-KW"/>
</dbReference>
<dbReference type="EMBL" id="JAGIXG020000006">
    <property type="protein sequence ID" value="KAI6783919.1"/>
    <property type="molecule type" value="Genomic_DNA"/>
</dbReference>
<dbReference type="RefSeq" id="XP_051364775.1">
    <property type="nucleotide sequence ID" value="XM_051503829.1"/>
</dbReference>
<dbReference type="GO" id="GO:0015074">
    <property type="term" value="P:DNA integration"/>
    <property type="evidence" value="ECO:0007669"/>
    <property type="project" value="UniProtKB-KW"/>
</dbReference>
<keyword evidence="17" id="KW-1185">Reference proteome</keyword>
<dbReference type="Gene3D" id="1.10.340.70">
    <property type="match status" value="1"/>
</dbReference>
<dbReference type="InterPro" id="IPR016197">
    <property type="entry name" value="Chromo-like_dom_sf"/>
</dbReference>
<keyword evidence="8" id="KW-0229">DNA integration</keyword>
<keyword evidence="10" id="KW-0548">Nucleotidyltransferase</keyword>
<dbReference type="GO" id="GO:0006310">
    <property type="term" value="P:DNA recombination"/>
    <property type="evidence" value="ECO:0007669"/>
    <property type="project" value="UniProtKB-KW"/>
</dbReference>
<dbReference type="PANTHER" id="PTHR37984">
    <property type="entry name" value="PROTEIN CBG26694"/>
    <property type="match status" value="1"/>
</dbReference>
<dbReference type="GO" id="GO:0006338">
    <property type="term" value="P:chromatin remodeling"/>
    <property type="evidence" value="ECO:0007669"/>
    <property type="project" value="UniProtKB-ARBA"/>
</dbReference>
<evidence type="ECO:0000313" key="17">
    <source>
        <dbReference type="Proteomes" id="UP001055219"/>
    </source>
</evidence>
<dbReference type="GO" id="GO:0003677">
    <property type="term" value="F:DNA binding"/>
    <property type="evidence" value="ECO:0007669"/>
    <property type="project" value="UniProtKB-KW"/>
</dbReference>
<keyword evidence="6" id="KW-0460">Magnesium</keyword>
<evidence type="ECO:0000256" key="5">
    <source>
        <dbReference type="ARBA" id="ARBA00022801"/>
    </source>
</evidence>
<evidence type="ECO:0000256" key="8">
    <source>
        <dbReference type="ARBA" id="ARBA00022908"/>
    </source>
</evidence>
<keyword evidence="5" id="KW-0378">Hydrolase</keyword>
<dbReference type="SMART" id="SM00298">
    <property type="entry name" value="CHROMO"/>
    <property type="match status" value="1"/>
</dbReference>
<evidence type="ECO:0000256" key="4">
    <source>
        <dbReference type="ARBA" id="ARBA00022750"/>
    </source>
</evidence>
<dbReference type="GeneID" id="75828312"/>
<evidence type="ECO:0000256" key="10">
    <source>
        <dbReference type="ARBA" id="ARBA00022932"/>
    </source>
</evidence>
<evidence type="ECO:0000256" key="1">
    <source>
        <dbReference type="ARBA" id="ARBA00011353"/>
    </source>
</evidence>
<dbReference type="PROSITE" id="PS50994">
    <property type="entry name" value="INTEGRASE"/>
    <property type="match status" value="1"/>
</dbReference>